<evidence type="ECO:0000256" key="3">
    <source>
        <dbReference type="ARBA" id="ARBA00022840"/>
    </source>
</evidence>
<dbReference type="Proteomes" id="UP000181897">
    <property type="component" value="Chromosome"/>
</dbReference>
<dbReference type="InterPro" id="IPR003593">
    <property type="entry name" value="AAA+_ATPase"/>
</dbReference>
<dbReference type="InterPro" id="IPR017871">
    <property type="entry name" value="ABC_transporter-like_CS"/>
</dbReference>
<dbReference type="Gene3D" id="3.40.50.300">
    <property type="entry name" value="P-loop containing nucleotide triphosphate hydrolases"/>
    <property type="match status" value="1"/>
</dbReference>
<dbReference type="CDD" id="cd03219">
    <property type="entry name" value="ABC_Mj1267_LivG_branched"/>
    <property type="match status" value="1"/>
</dbReference>
<dbReference type="AlphaFoldDB" id="A0A1J0WIC6"/>
<protein>
    <submittedName>
        <fullName evidence="5">ABC transporter ATP-binding protein</fullName>
    </submittedName>
</protein>
<dbReference type="PROSITE" id="PS50893">
    <property type="entry name" value="ABC_TRANSPORTER_2"/>
    <property type="match status" value="1"/>
</dbReference>
<dbReference type="PROSITE" id="PS00211">
    <property type="entry name" value="ABC_TRANSPORTER_1"/>
    <property type="match status" value="1"/>
</dbReference>
<sequence>MTGPFLSAERIHLDYGQIKVLKDVSLTLEEGERHVIIGPNGAGKTTLFKVLSGELRPTAGRIVMEGDDISRTAGYQRVRRGVGRSFQVARVFHEMTALDNVAVAVEARQSFEGRKPGFWRISATPEVIGEATRMLDELGLANLRDTPASAISHGDRKRLELAMSLALRPRILMLDEPTAGMSPTDRTAAVKLIDRIIRENGISLILTEHDMGVVFQLGTRLSVLNYGELVVSGTPEEVRRNPMVREIYLGRNAHA</sequence>
<dbReference type="SUPFAM" id="SSF52540">
    <property type="entry name" value="P-loop containing nucleoside triphosphate hydrolases"/>
    <property type="match status" value="1"/>
</dbReference>
<evidence type="ECO:0000256" key="2">
    <source>
        <dbReference type="ARBA" id="ARBA00022741"/>
    </source>
</evidence>
<dbReference type="GO" id="GO:0005304">
    <property type="term" value="F:L-valine transmembrane transporter activity"/>
    <property type="evidence" value="ECO:0007669"/>
    <property type="project" value="TreeGrafter"/>
</dbReference>
<dbReference type="InterPro" id="IPR003439">
    <property type="entry name" value="ABC_transporter-like_ATP-bd"/>
</dbReference>
<dbReference type="PANTHER" id="PTHR45772:SF7">
    <property type="entry name" value="AMINO ACID ABC TRANSPORTER ATP-BINDING PROTEIN"/>
    <property type="match status" value="1"/>
</dbReference>
<dbReference type="OrthoDB" id="9806149at2"/>
<organism evidence="5 6">
    <name type="scientific">Sulfitobacter alexandrii</name>
    <dbReference type="NCBI Taxonomy" id="1917485"/>
    <lineage>
        <taxon>Bacteria</taxon>
        <taxon>Pseudomonadati</taxon>
        <taxon>Pseudomonadota</taxon>
        <taxon>Alphaproteobacteria</taxon>
        <taxon>Rhodobacterales</taxon>
        <taxon>Roseobacteraceae</taxon>
        <taxon>Sulfitobacter</taxon>
    </lineage>
</organism>
<accession>A0A1J0WIC6</accession>
<dbReference type="PANTHER" id="PTHR45772">
    <property type="entry name" value="CONSERVED COMPONENT OF ABC TRANSPORTER FOR NATURAL AMINO ACIDS-RELATED"/>
    <property type="match status" value="1"/>
</dbReference>
<name>A0A1J0WIC6_9RHOB</name>
<dbReference type="GO" id="GO:0005524">
    <property type="term" value="F:ATP binding"/>
    <property type="evidence" value="ECO:0007669"/>
    <property type="project" value="UniProtKB-KW"/>
</dbReference>
<dbReference type="SMART" id="SM00382">
    <property type="entry name" value="AAA"/>
    <property type="match status" value="1"/>
</dbReference>
<dbReference type="GO" id="GO:1903806">
    <property type="term" value="P:L-isoleucine import across plasma membrane"/>
    <property type="evidence" value="ECO:0007669"/>
    <property type="project" value="TreeGrafter"/>
</dbReference>
<evidence type="ECO:0000313" key="5">
    <source>
        <dbReference type="EMBL" id="APE43936.1"/>
    </source>
</evidence>
<keyword evidence="6" id="KW-1185">Reference proteome</keyword>
<evidence type="ECO:0000256" key="1">
    <source>
        <dbReference type="ARBA" id="ARBA00022448"/>
    </source>
</evidence>
<dbReference type="EMBL" id="CP018076">
    <property type="protein sequence ID" value="APE43936.1"/>
    <property type="molecule type" value="Genomic_DNA"/>
</dbReference>
<proteinExistence type="predicted"/>
<dbReference type="InterPro" id="IPR027417">
    <property type="entry name" value="P-loop_NTPase"/>
</dbReference>
<dbReference type="GO" id="GO:0015192">
    <property type="term" value="F:L-phenylalanine transmembrane transporter activity"/>
    <property type="evidence" value="ECO:0007669"/>
    <property type="project" value="TreeGrafter"/>
</dbReference>
<dbReference type="GO" id="GO:0042941">
    <property type="term" value="P:D-alanine transmembrane transport"/>
    <property type="evidence" value="ECO:0007669"/>
    <property type="project" value="TreeGrafter"/>
</dbReference>
<evidence type="ECO:0000259" key="4">
    <source>
        <dbReference type="PROSITE" id="PS50893"/>
    </source>
</evidence>
<dbReference type="InterPro" id="IPR051120">
    <property type="entry name" value="ABC_AA/LPS_Transport"/>
</dbReference>
<gene>
    <name evidence="5" type="ORF">BOO69_11345</name>
</gene>
<dbReference type="GO" id="GO:0015808">
    <property type="term" value="P:L-alanine transport"/>
    <property type="evidence" value="ECO:0007669"/>
    <property type="project" value="TreeGrafter"/>
</dbReference>
<dbReference type="GO" id="GO:0016887">
    <property type="term" value="F:ATP hydrolysis activity"/>
    <property type="evidence" value="ECO:0007669"/>
    <property type="project" value="InterPro"/>
</dbReference>
<dbReference type="STRING" id="1917485.BOO69_11345"/>
<evidence type="ECO:0000313" key="6">
    <source>
        <dbReference type="Proteomes" id="UP000181897"/>
    </source>
</evidence>
<dbReference type="Pfam" id="PF00005">
    <property type="entry name" value="ABC_tran"/>
    <property type="match status" value="1"/>
</dbReference>
<dbReference type="GO" id="GO:0015188">
    <property type="term" value="F:L-isoleucine transmembrane transporter activity"/>
    <property type="evidence" value="ECO:0007669"/>
    <property type="project" value="TreeGrafter"/>
</dbReference>
<keyword evidence="3 5" id="KW-0067">ATP-binding</keyword>
<dbReference type="GO" id="GO:0005886">
    <property type="term" value="C:plasma membrane"/>
    <property type="evidence" value="ECO:0007669"/>
    <property type="project" value="TreeGrafter"/>
</dbReference>
<reference evidence="5 6" key="1">
    <citation type="submission" date="2016-11" db="EMBL/GenBank/DDBJ databases">
        <title>Complete genome sequence of Sulfitobacter sp. AM1-D1, a toxic bacteria associated with marine dinoflagellate Alexandrium minutum in East China Sea.</title>
        <authorList>
            <person name="Yang Q."/>
            <person name="Zhang X."/>
            <person name="Tian X."/>
        </authorList>
    </citation>
    <scope>NUCLEOTIDE SEQUENCE [LARGE SCALE GENOMIC DNA]</scope>
    <source>
        <strain evidence="5 6">AM1-D1</strain>
    </source>
</reference>
<dbReference type="KEGG" id="suam:BOO69_11345"/>
<keyword evidence="2" id="KW-0547">Nucleotide-binding</keyword>
<dbReference type="Pfam" id="PF12399">
    <property type="entry name" value="BCA_ABC_TP_C"/>
    <property type="match status" value="1"/>
</dbReference>
<dbReference type="InterPro" id="IPR032823">
    <property type="entry name" value="BCA_ABC_TP_C"/>
</dbReference>
<feature type="domain" description="ABC transporter" evidence="4">
    <location>
        <begin position="6"/>
        <end position="251"/>
    </location>
</feature>
<dbReference type="GO" id="GO:1903805">
    <property type="term" value="P:L-valine import across plasma membrane"/>
    <property type="evidence" value="ECO:0007669"/>
    <property type="project" value="TreeGrafter"/>
</dbReference>
<keyword evidence="1" id="KW-0813">Transport</keyword>